<dbReference type="PANTHER" id="PTHR36558">
    <property type="entry name" value="GLR1098 PROTEIN"/>
    <property type="match status" value="1"/>
</dbReference>
<dbReference type="AlphaFoldDB" id="A0A1H7HZQ7"/>
<feature type="domain" description="Putative restriction endonuclease" evidence="1">
    <location>
        <begin position="12"/>
        <end position="172"/>
    </location>
</feature>
<proteinExistence type="predicted"/>
<dbReference type="InterPro" id="IPR008538">
    <property type="entry name" value="Uma2"/>
</dbReference>
<dbReference type="PANTHER" id="PTHR36558:SF1">
    <property type="entry name" value="RESTRICTION ENDONUCLEASE DOMAIN-CONTAINING PROTEIN-RELATED"/>
    <property type="match status" value="1"/>
</dbReference>
<dbReference type="InterPro" id="IPR011335">
    <property type="entry name" value="Restrct_endonuc-II-like"/>
</dbReference>
<gene>
    <name evidence="2" type="ORF">SAMN05216382_0600</name>
</gene>
<evidence type="ECO:0000259" key="1">
    <source>
        <dbReference type="Pfam" id="PF05685"/>
    </source>
</evidence>
<sequence length="188" mass="21397">MRSHAAYQPITVEQFLDIDFGTDRKYELIDGVIEMMTGGTPAHSRVAVNILAFLHRKLRGTGCRAYNADMGLRVDDVNCRYPDVSIYCGDPASREREQAERIYSDPVVLFEVLSPSTSKIDRVDKLEQYRSIASVDTIIFVDPERELSRVIQRLGPTSWRDDLFAQPHDIDLPALNLSIPHDEIFARD</sequence>
<dbReference type="Proteomes" id="UP000199214">
    <property type="component" value="Unassembled WGS sequence"/>
</dbReference>
<evidence type="ECO:0000313" key="2">
    <source>
        <dbReference type="EMBL" id="SEK53715.1"/>
    </source>
</evidence>
<organism evidence="2 3">
    <name type="scientific">Sphingomonas palmae</name>
    <dbReference type="NCBI Taxonomy" id="1855283"/>
    <lineage>
        <taxon>Bacteria</taxon>
        <taxon>Pseudomonadati</taxon>
        <taxon>Pseudomonadota</taxon>
        <taxon>Alphaproteobacteria</taxon>
        <taxon>Sphingomonadales</taxon>
        <taxon>Sphingomonadaceae</taxon>
        <taxon>Sphingomonas</taxon>
    </lineage>
</organism>
<dbReference type="EMBL" id="FNZZ01000001">
    <property type="protein sequence ID" value="SEK53715.1"/>
    <property type="molecule type" value="Genomic_DNA"/>
</dbReference>
<reference evidence="3" key="1">
    <citation type="submission" date="2016-10" db="EMBL/GenBank/DDBJ databases">
        <authorList>
            <person name="Varghese N."/>
            <person name="Submissions S."/>
        </authorList>
    </citation>
    <scope>NUCLEOTIDE SEQUENCE [LARGE SCALE GENOMIC DNA]</scope>
    <source>
        <strain evidence="3">JS21-1</strain>
    </source>
</reference>
<dbReference type="SUPFAM" id="SSF52980">
    <property type="entry name" value="Restriction endonuclease-like"/>
    <property type="match status" value="1"/>
</dbReference>
<dbReference type="RefSeq" id="WP_093003105.1">
    <property type="nucleotide sequence ID" value="NZ_FNZZ01000001.1"/>
</dbReference>
<name>A0A1H7HZQ7_9SPHN</name>
<accession>A0A1H7HZQ7</accession>
<evidence type="ECO:0000313" key="3">
    <source>
        <dbReference type="Proteomes" id="UP000199214"/>
    </source>
</evidence>
<dbReference type="STRING" id="1855283.SAMN05216382_0600"/>
<dbReference type="InterPro" id="IPR012296">
    <property type="entry name" value="Nuclease_put_TT1808"/>
</dbReference>
<keyword evidence="2" id="KW-0255">Endonuclease</keyword>
<keyword evidence="3" id="KW-1185">Reference proteome</keyword>
<dbReference type="CDD" id="cd06260">
    <property type="entry name" value="DUF820-like"/>
    <property type="match status" value="1"/>
</dbReference>
<protein>
    <submittedName>
        <fullName evidence="2">Endonuclease, Uma2 family (Restriction endonuclease fold)</fullName>
    </submittedName>
</protein>
<dbReference type="Pfam" id="PF05685">
    <property type="entry name" value="Uma2"/>
    <property type="match status" value="1"/>
</dbReference>
<keyword evidence="2" id="KW-0378">Hydrolase</keyword>
<dbReference type="OrthoDB" id="155284at2"/>
<keyword evidence="2" id="KW-0540">Nuclease</keyword>
<dbReference type="GO" id="GO:0004519">
    <property type="term" value="F:endonuclease activity"/>
    <property type="evidence" value="ECO:0007669"/>
    <property type="project" value="UniProtKB-KW"/>
</dbReference>
<dbReference type="Gene3D" id="3.90.1570.10">
    <property type="entry name" value="tt1808, chain A"/>
    <property type="match status" value="1"/>
</dbReference>